<name>A0ABY8BRS9_AFICR</name>
<evidence type="ECO:0000313" key="2">
    <source>
        <dbReference type="Proteomes" id="UP001213907"/>
    </source>
</evidence>
<keyword evidence="2" id="KW-1185">Reference proteome</keyword>
<accession>A0ABY8BRS9</accession>
<organism evidence="1 2">
    <name type="scientific">Afipia carboxydohydrogena</name>
    <name type="common">Pseudomonas carboxydohydrogena</name>
    <dbReference type="NCBI Taxonomy" id="290"/>
    <lineage>
        <taxon>Bacteria</taxon>
        <taxon>Pseudomonadati</taxon>
        <taxon>Pseudomonadota</taxon>
        <taxon>Alphaproteobacteria</taxon>
        <taxon>Hyphomicrobiales</taxon>
        <taxon>Nitrobacteraceae</taxon>
        <taxon>Afipia</taxon>
    </lineage>
</organism>
<gene>
    <name evidence="1" type="ORF">AFIC_002683</name>
</gene>
<reference evidence="1 2" key="1">
    <citation type="submission" date="2022-11" db="EMBL/GenBank/DDBJ databases">
        <authorList>
            <person name="Siebert D."/>
            <person name="Busche T."/>
            <person name="Saydam E."/>
            <person name="Kalinowski J."/>
            <person name="Ruckert C."/>
            <person name="Blombach B."/>
        </authorList>
    </citation>
    <scope>NUCLEOTIDE SEQUENCE [LARGE SCALE GENOMIC DNA]</scope>
    <source>
        <strain evidence="1 2">DSM 1083</strain>
    </source>
</reference>
<evidence type="ECO:0000313" key="1">
    <source>
        <dbReference type="EMBL" id="WEF51117.1"/>
    </source>
</evidence>
<dbReference type="Proteomes" id="UP001213907">
    <property type="component" value="Chromosome"/>
</dbReference>
<proteinExistence type="predicted"/>
<protein>
    <submittedName>
        <fullName evidence="1">Uncharacterized protein</fullName>
    </submittedName>
</protein>
<dbReference type="EMBL" id="CP113162">
    <property type="protein sequence ID" value="WEF51117.1"/>
    <property type="molecule type" value="Genomic_DNA"/>
</dbReference>
<dbReference type="RefSeq" id="WP_275246727.1">
    <property type="nucleotide sequence ID" value="NZ_CP113162.1"/>
</dbReference>
<sequence>MRVYTSGPNHVLVWVLQRTNILLSRFMEEVGTTSDYANSIIDGAKLIGTVRRISSVAQAMHETDASQRPSPQSLVQAASSRKKLYRLAYSAFRSLQRIEDGDPETIVEMLRETLLGPLHDWQTFELALALGMATAFSDKTSQPLRLLPIYPGSAKAVIQIGTCRIYWQNRTSSYSEPEAEPSEVIVDGILTAYGIAAGSDRPDIVLVKEDGAIIAIGEAKFFTNEMESWRSAFREATAQIVRYGRGYASGSALHELLSRSLIALWHYPKEERPNSLLADKPVALDFVDLIEGNLHEWSDRAAKAAAI</sequence>